<dbReference type="FunFam" id="1.10.630.10:FF:000084">
    <property type="entry name" value="CYtochrome P450 family"/>
    <property type="match status" value="2"/>
</dbReference>
<reference evidence="6 7" key="1">
    <citation type="submission" date="2022-02" db="EMBL/GenBank/DDBJ databases">
        <title>Chromosome-level reference genomes for two strains of Caenorhabditis briggsae: an improved platform for comparative genomics.</title>
        <authorList>
            <person name="Stevens L."/>
            <person name="Andersen E.C."/>
        </authorList>
    </citation>
    <scope>NUCLEOTIDE SEQUENCE [LARGE SCALE GENOMIC DNA]</scope>
    <source>
        <strain evidence="6">QX1410_ONT</strain>
        <tissue evidence="6">Whole-organism</tissue>
    </source>
</reference>
<dbReference type="GO" id="GO:0004497">
    <property type="term" value="F:monooxygenase activity"/>
    <property type="evidence" value="ECO:0007669"/>
    <property type="project" value="UniProtKB-KW"/>
</dbReference>
<dbReference type="PANTHER" id="PTHR24300">
    <property type="entry name" value="CYTOCHROME P450 508A4-RELATED"/>
    <property type="match status" value="1"/>
</dbReference>
<dbReference type="PANTHER" id="PTHR24300:SF122">
    <property type="entry name" value="CYTOCHROME P450 FAMILY"/>
    <property type="match status" value="1"/>
</dbReference>
<feature type="signal peptide" evidence="5">
    <location>
        <begin position="1"/>
        <end position="15"/>
    </location>
</feature>
<keyword evidence="4" id="KW-0503">Monooxygenase</keyword>
<keyword evidence="2" id="KW-0479">Metal-binding</keyword>
<dbReference type="Pfam" id="PF00067">
    <property type="entry name" value="p450"/>
    <property type="match status" value="2"/>
</dbReference>
<name>A0AAE9A0H1_CAEBR</name>
<dbReference type="PRINTS" id="PR00385">
    <property type="entry name" value="P450"/>
</dbReference>
<proteinExistence type="inferred from homology"/>
<dbReference type="PRINTS" id="PR00463">
    <property type="entry name" value="EP450I"/>
</dbReference>
<dbReference type="CDD" id="cd20617">
    <property type="entry name" value="CYP1_2-like"/>
    <property type="match status" value="2"/>
</dbReference>
<evidence type="ECO:0000256" key="1">
    <source>
        <dbReference type="ARBA" id="ARBA00010617"/>
    </source>
</evidence>
<gene>
    <name evidence="6" type="ORF">L3Y34_006901</name>
</gene>
<dbReference type="InterPro" id="IPR002401">
    <property type="entry name" value="Cyt_P450_E_grp-I"/>
</dbReference>
<keyword evidence="4" id="KW-0560">Oxidoreductase</keyword>
<evidence type="ECO:0000256" key="2">
    <source>
        <dbReference type="ARBA" id="ARBA00022723"/>
    </source>
</evidence>
<dbReference type="EMBL" id="CP090895">
    <property type="protein sequence ID" value="ULT87393.1"/>
    <property type="molecule type" value="Genomic_DNA"/>
</dbReference>
<dbReference type="GO" id="GO:0005506">
    <property type="term" value="F:iron ion binding"/>
    <property type="evidence" value="ECO:0007669"/>
    <property type="project" value="InterPro"/>
</dbReference>
<evidence type="ECO:0000313" key="6">
    <source>
        <dbReference type="EMBL" id="ULT87393.1"/>
    </source>
</evidence>
<evidence type="ECO:0000313" key="7">
    <source>
        <dbReference type="Proteomes" id="UP000827892"/>
    </source>
</evidence>
<feature type="chain" id="PRO_5041999224" description="CYtochrome P450 family" evidence="5">
    <location>
        <begin position="16"/>
        <end position="1012"/>
    </location>
</feature>
<evidence type="ECO:0000256" key="4">
    <source>
        <dbReference type="ARBA" id="ARBA00023033"/>
    </source>
</evidence>
<accession>A0AAE9A0H1</accession>
<protein>
    <recommendedName>
        <fullName evidence="8">CYtochrome P450 family</fullName>
    </recommendedName>
</protein>
<keyword evidence="3" id="KW-0408">Iron</keyword>
<dbReference type="PROSITE" id="PS00086">
    <property type="entry name" value="CYTOCHROME_P450"/>
    <property type="match status" value="2"/>
</dbReference>
<dbReference type="InterPro" id="IPR017972">
    <property type="entry name" value="Cyt_P450_CS"/>
</dbReference>
<comment type="similarity">
    <text evidence="1">Belongs to the cytochrome P450 family.</text>
</comment>
<dbReference type="SUPFAM" id="SSF48264">
    <property type="entry name" value="Cytochrome P450"/>
    <property type="match status" value="2"/>
</dbReference>
<keyword evidence="5" id="KW-0732">Signal</keyword>
<sequence>MFFILVLSAVFAVLAVNLWRARQRLPKGPSPLPLIGNLHQLVYKCWKAGGTVGGFNEFRKEFGNVFTIWMGPIPTVHITDFEVAHETHVKRANTFGVRYSNGGMNYIREGRGIIASNGEFWQEHRRFALKTLRDFGLGRNIMEEKIMEEYNYRFQDYKKNNFKNGGIEVHASSCFDLLVGSIINTLLVSERFEQDDEDFEKMKLNLAKTLEKVSIFDAFTPLAVFKSDLWKWRTKKIFGPFDFIFGMVQKGIQKRVDAIASGKHIISEEGEDFVDAFLIKMEKDKKDGVKDSTFTLETLAIDLYDLWLAGQETTSTTLTWACACLLNHPEVVAELRSELVGITGGTRGLSLTDKPNTPYLNATVNEIQRIASILNTNLFRQLQEDTVIDGQPVSAGAVVTTQMSLLHTNEAVFKNHTVFDPSRFMENNNLEKTLIPFGIGKRACLGESLARAELYLITGNLVLDYSFEPVGTKPEIKTLSPFGLMKRPPNYNIRFVPILGNLVMEYDLEPVGEKPEIKTPTPFALMNRPPLYDIRFVPRSPIPLPLIGNLHQIAYYAKKTGGIVPAFNEFKKQYGNVFTLWMGPVPSVYIADFDIAYETHVKRANVFGHRYTIGGMDYIREGRGIVGSNGDFWLEHRRFALTTLRNFGLGRNIMEEKIMDEYRYRIQDFSKTHAIGKESFEVSAATFFDILVGSVINQMLVSERFEQGDEDFQKLKVSLAKSLEELSPIDMFTPLSILKSPLWRWRTKVTLAPFDFVLELVSKGVKRRMAAIENGTHVVSEEGDDFVDAFLVKINKDQKDKILDSSFTLDTLAIDLYDLWLAGQETTSTTLTWAVVCLLNHPEVVEELRKELDGVTGGTRGVSLTDRSKTPFLNATINEVQRIASILNINPFRHLQEDTVIDGQPIAAGTCVTANLAQFHSDEELFKEHTKFKPERFLENNNLEKKLIPFGIGKRSCPGESLARAELYLILGNLVMEYNLESVGPVPEIKSPTPFALMKRPPIYDVRFVPRS</sequence>
<evidence type="ECO:0008006" key="8">
    <source>
        <dbReference type="Google" id="ProtNLM"/>
    </source>
</evidence>
<evidence type="ECO:0000256" key="5">
    <source>
        <dbReference type="SAM" id="SignalP"/>
    </source>
</evidence>
<organism evidence="6 7">
    <name type="scientific">Caenorhabditis briggsae</name>
    <dbReference type="NCBI Taxonomy" id="6238"/>
    <lineage>
        <taxon>Eukaryota</taxon>
        <taxon>Metazoa</taxon>
        <taxon>Ecdysozoa</taxon>
        <taxon>Nematoda</taxon>
        <taxon>Chromadorea</taxon>
        <taxon>Rhabditida</taxon>
        <taxon>Rhabditina</taxon>
        <taxon>Rhabditomorpha</taxon>
        <taxon>Rhabditoidea</taxon>
        <taxon>Rhabditidae</taxon>
        <taxon>Peloderinae</taxon>
        <taxon>Caenorhabditis</taxon>
    </lineage>
</organism>
<dbReference type="InterPro" id="IPR001128">
    <property type="entry name" value="Cyt_P450"/>
</dbReference>
<dbReference type="Gene3D" id="1.10.630.10">
    <property type="entry name" value="Cytochrome P450"/>
    <property type="match status" value="2"/>
</dbReference>
<dbReference type="InterPro" id="IPR036396">
    <property type="entry name" value="Cyt_P450_sf"/>
</dbReference>
<dbReference type="GO" id="GO:0016705">
    <property type="term" value="F:oxidoreductase activity, acting on paired donors, with incorporation or reduction of molecular oxygen"/>
    <property type="evidence" value="ECO:0007669"/>
    <property type="project" value="InterPro"/>
</dbReference>
<dbReference type="AlphaFoldDB" id="A0AAE9A0H1"/>
<dbReference type="Proteomes" id="UP000827892">
    <property type="component" value="Chromosome V"/>
</dbReference>
<evidence type="ECO:0000256" key="3">
    <source>
        <dbReference type="ARBA" id="ARBA00023004"/>
    </source>
</evidence>
<dbReference type="GO" id="GO:0020037">
    <property type="term" value="F:heme binding"/>
    <property type="evidence" value="ECO:0007669"/>
    <property type="project" value="InterPro"/>
</dbReference>
<dbReference type="InterPro" id="IPR050182">
    <property type="entry name" value="Cytochrome_P450_fam2"/>
</dbReference>